<gene>
    <name evidence="4" type="ORF">S01H1_54955</name>
</gene>
<keyword evidence="2" id="KW-0548">Nucleotidyltransferase</keyword>
<reference evidence="4" key="1">
    <citation type="journal article" date="2014" name="Front. Microbiol.">
        <title>High frequency of phylogenetically diverse reductive dehalogenase-homologous genes in deep subseafloor sedimentary metagenomes.</title>
        <authorList>
            <person name="Kawai M."/>
            <person name="Futagami T."/>
            <person name="Toyoda A."/>
            <person name="Takaki Y."/>
            <person name="Nishi S."/>
            <person name="Hori S."/>
            <person name="Arai W."/>
            <person name="Tsubouchi T."/>
            <person name="Morono Y."/>
            <person name="Uchiyama I."/>
            <person name="Ito T."/>
            <person name="Fujiyama A."/>
            <person name="Inagaki F."/>
            <person name="Takami H."/>
        </authorList>
    </citation>
    <scope>NUCLEOTIDE SEQUENCE</scope>
    <source>
        <strain evidence="4">Expedition CK06-06</strain>
    </source>
</reference>
<organism evidence="4">
    <name type="scientific">marine sediment metagenome</name>
    <dbReference type="NCBI Taxonomy" id="412755"/>
    <lineage>
        <taxon>unclassified sequences</taxon>
        <taxon>metagenomes</taxon>
        <taxon>ecological metagenomes</taxon>
    </lineage>
</organism>
<dbReference type="SMART" id="SM00481">
    <property type="entry name" value="POLIIIAc"/>
    <property type="match status" value="1"/>
</dbReference>
<dbReference type="GO" id="GO:0042578">
    <property type="term" value="F:phosphoric ester hydrolase activity"/>
    <property type="evidence" value="ECO:0007669"/>
    <property type="project" value="TreeGrafter"/>
</dbReference>
<proteinExistence type="predicted"/>
<dbReference type="EMBL" id="BARS01035686">
    <property type="protein sequence ID" value="GAG21365.1"/>
    <property type="molecule type" value="Genomic_DNA"/>
</dbReference>
<dbReference type="InterPro" id="IPR043519">
    <property type="entry name" value="NT_sf"/>
</dbReference>
<dbReference type="InterPro" id="IPR029398">
    <property type="entry name" value="PolB_thumb"/>
</dbReference>
<feature type="non-terminal residue" evidence="4">
    <location>
        <position position="258"/>
    </location>
</feature>
<dbReference type="GO" id="GO:0005829">
    <property type="term" value="C:cytosol"/>
    <property type="evidence" value="ECO:0007669"/>
    <property type="project" value="TreeGrafter"/>
</dbReference>
<dbReference type="InterPro" id="IPR037160">
    <property type="entry name" value="DNA_Pol_thumb_sf"/>
</dbReference>
<sequence>LRVLEPARYGSLLQYFTGSKDHNVALRELSLDQGLSLSEYGFKRDGEEILHSDEESVYNTLGLPWIPPELRENRGEIEAARRGKLPRLIELSDIKGDLHVHTSWSDGVASIAEIAEAARARGYQYAVMSDHTQSLGVARGLTPERLWEQRAEINRLNEQFANFRLLQGAEVEIKADGSLDLPDEVLSELDVVVASIHSGLRQERERITSRLISAMRNPHVDVIGHPRGRILGQREASAVDMDRVLAVALETGKGRIQA</sequence>
<protein>
    <recommendedName>
        <fullName evidence="3">Polymerase/histidinol phosphatase N-terminal domain-containing protein</fullName>
    </recommendedName>
</protein>
<keyword evidence="1" id="KW-0808">Transferase</keyword>
<name>X0VT01_9ZZZZ</name>
<dbReference type="InterPro" id="IPR016195">
    <property type="entry name" value="Pol/histidinol_Pase-like"/>
</dbReference>
<evidence type="ECO:0000313" key="4">
    <source>
        <dbReference type="EMBL" id="GAG21365.1"/>
    </source>
</evidence>
<accession>X0VT01</accession>
<dbReference type="PANTHER" id="PTHR36928:SF1">
    <property type="entry name" value="PHOSPHATASE YCDX-RELATED"/>
    <property type="match status" value="1"/>
</dbReference>
<dbReference type="InterPro" id="IPR050243">
    <property type="entry name" value="PHP_phosphatase"/>
</dbReference>
<dbReference type="GO" id="GO:0008270">
    <property type="term" value="F:zinc ion binding"/>
    <property type="evidence" value="ECO:0007669"/>
    <property type="project" value="TreeGrafter"/>
</dbReference>
<dbReference type="Pfam" id="PF14791">
    <property type="entry name" value="DNA_pol_B_thumb"/>
    <property type="match status" value="1"/>
</dbReference>
<dbReference type="Gene3D" id="3.30.210.10">
    <property type="entry name" value="DNA polymerase, thumb domain"/>
    <property type="match status" value="1"/>
</dbReference>
<feature type="domain" description="Polymerase/histidinol phosphatase N-terminal" evidence="3">
    <location>
        <begin position="96"/>
        <end position="175"/>
    </location>
</feature>
<dbReference type="SUPFAM" id="SSF89550">
    <property type="entry name" value="PHP domain-like"/>
    <property type="match status" value="1"/>
</dbReference>
<dbReference type="SUPFAM" id="SSF81301">
    <property type="entry name" value="Nucleotidyltransferase"/>
    <property type="match status" value="1"/>
</dbReference>
<evidence type="ECO:0000256" key="2">
    <source>
        <dbReference type="ARBA" id="ARBA00022695"/>
    </source>
</evidence>
<dbReference type="InterPro" id="IPR004013">
    <property type="entry name" value="PHP_dom"/>
</dbReference>
<dbReference type="GO" id="GO:0016779">
    <property type="term" value="F:nucleotidyltransferase activity"/>
    <property type="evidence" value="ECO:0007669"/>
    <property type="project" value="UniProtKB-KW"/>
</dbReference>
<dbReference type="Pfam" id="PF02811">
    <property type="entry name" value="PHP"/>
    <property type="match status" value="1"/>
</dbReference>
<feature type="non-terminal residue" evidence="4">
    <location>
        <position position="1"/>
    </location>
</feature>
<dbReference type="PANTHER" id="PTHR36928">
    <property type="entry name" value="PHOSPHATASE YCDX-RELATED"/>
    <property type="match status" value="1"/>
</dbReference>
<evidence type="ECO:0000256" key="1">
    <source>
        <dbReference type="ARBA" id="ARBA00022679"/>
    </source>
</evidence>
<dbReference type="AlphaFoldDB" id="X0VT01"/>
<evidence type="ECO:0000259" key="3">
    <source>
        <dbReference type="SMART" id="SM00481"/>
    </source>
</evidence>
<comment type="caution">
    <text evidence="4">The sequence shown here is derived from an EMBL/GenBank/DDBJ whole genome shotgun (WGS) entry which is preliminary data.</text>
</comment>
<dbReference type="InterPro" id="IPR003141">
    <property type="entry name" value="Pol/His_phosphatase_N"/>
</dbReference>
<dbReference type="Gene3D" id="3.20.20.140">
    <property type="entry name" value="Metal-dependent hydrolases"/>
    <property type="match status" value="1"/>
</dbReference>